<keyword evidence="3" id="KW-1185">Reference proteome</keyword>
<dbReference type="EMBL" id="CADCXU010029150">
    <property type="protein sequence ID" value="CAB0015480.1"/>
    <property type="molecule type" value="Genomic_DNA"/>
</dbReference>
<protein>
    <submittedName>
        <fullName evidence="2">Uncharacterized protein</fullName>
    </submittedName>
</protein>
<gene>
    <name evidence="2" type="ORF">NTEN_LOCUS19820</name>
</gene>
<accession>A0A6H5HFC5</accession>
<evidence type="ECO:0000256" key="1">
    <source>
        <dbReference type="SAM" id="MobiDB-lite"/>
    </source>
</evidence>
<organism evidence="2 3">
    <name type="scientific">Nesidiocoris tenuis</name>
    <dbReference type="NCBI Taxonomy" id="355587"/>
    <lineage>
        <taxon>Eukaryota</taxon>
        <taxon>Metazoa</taxon>
        <taxon>Ecdysozoa</taxon>
        <taxon>Arthropoda</taxon>
        <taxon>Hexapoda</taxon>
        <taxon>Insecta</taxon>
        <taxon>Pterygota</taxon>
        <taxon>Neoptera</taxon>
        <taxon>Paraneoptera</taxon>
        <taxon>Hemiptera</taxon>
        <taxon>Heteroptera</taxon>
        <taxon>Panheteroptera</taxon>
        <taxon>Cimicomorpha</taxon>
        <taxon>Miridae</taxon>
        <taxon>Dicyphina</taxon>
        <taxon>Nesidiocoris</taxon>
    </lineage>
</organism>
<name>A0A6H5HFC5_9HEMI</name>
<evidence type="ECO:0000313" key="2">
    <source>
        <dbReference type="EMBL" id="CAB0015480.1"/>
    </source>
</evidence>
<sequence length="126" mass="14188">LHIRPIFKTTDRTESTYASVQVAEQISAVRLERHVLNSSDPLLEGGRARPGQLRLSGEKPSPGTAVYFTLSCRTVEPGDSKKKVSDRYIEFVGPWNYQYQSILSPVSHVRCRVIIEGRSFTSKTSY</sequence>
<dbReference type="OrthoDB" id="118550at2759"/>
<dbReference type="AlphaFoldDB" id="A0A6H5HFC5"/>
<evidence type="ECO:0000313" key="3">
    <source>
        <dbReference type="Proteomes" id="UP000479000"/>
    </source>
</evidence>
<feature type="non-terminal residue" evidence="2">
    <location>
        <position position="1"/>
    </location>
</feature>
<proteinExistence type="predicted"/>
<feature type="region of interest" description="Disordered" evidence="1">
    <location>
        <begin position="41"/>
        <end position="60"/>
    </location>
</feature>
<dbReference type="Proteomes" id="UP000479000">
    <property type="component" value="Unassembled WGS sequence"/>
</dbReference>
<reference evidence="2 3" key="1">
    <citation type="submission" date="2020-02" db="EMBL/GenBank/DDBJ databases">
        <authorList>
            <person name="Ferguson B K."/>
        </authorList>
    </citation>
    <scope>NUCLEOTIDE SEQUENCE [LARGE SCALE GENOMIC DNA]</scope>
</reference>